<sequence length="747" mass="83418">MSQTLEHLRRMLEAAVTTPGNYDRFREAGLIHSNDCLQLSPDWQQAFLNLRPIDKQTVRESPGLFLADVDDIVYRGATSGSRGQSFIYFAGTKWNEVRISSRRRALEWWGIGENTPIINVASRMQPVRAIDVAIAGEPTQYFIHILNSLITERPVVIRGYPSRLCEVATRLKNKSTPSVIAVICTGECLFEYQQALLESVFHAPVINEYGCQETGIFGLTCPEAGHLHLDGERCLYEVIDGQLVTTDLFNLVMPVVRYKCGDLVELNTEPCPCGRPGFTAKVLGRIEDNVRTIEGLKRPGEISMPALEGILNYQVVRREGTQIDIWIQPGDSVDFTPQSLEPLVNWMDATFGEVRAEIFLDDAQEMNTVPVRRCNDAFWIRCITKESWTKWLNEPRLPKGAAFQAAQLLKKLIEPGVIVGSGLPPTTQAMLTDILDSPPCKEPQVERMTARVLLFACSFLADEPEVVSIYHRAAERVKRAVAQIGQYDGTAIVDLLVPTLFLETNVATAIWAEYPLPVHLQGSLDTFNVHHLLHAFEPALRQANASGSKTIVRSLKPILSILIGDLNFFAPRFGTWLLAHWGELIHGQAIALSPIPKAPKDDDFLTAWLAWRQDMIRGGQHQDIRLSALADAARAHEEQARVYLEKGYGKLVRGEELHPHQWLDILGANAGILSQGLPSDEVDPIPWAPIMRSLVKPLQMRQEYELAYQCLVASAIPSSRTSAFERLALKVNDKQSVIYDLVASGII</sequence>
<protein>
    <recommendedName>
        <fullName evidence="3">AMP-dependent synthetase</fullName>
    </recommendedName>
</protein>
<evidence type="ECO:0008006" key="3">
    <source>
        <dbReference type="Google" id="ProtNLM"/>
    </source>
</evidence>
<evidence type="ECO:0000313" key="1">
    <source>
        <dbReference type="EMBL" id="MBW4544161.1"/>
    </source>
</evidence>
<gene>
    <name evidence="1" type="ORF">KME25_06930</name>
</gene>
<organism evidence="1 2">
    <name type="scientific">Symplocastrum torsivum CPER-KK1</name>
    <dbReference type="NCBI Taxonomy" id="450513"/>
    <lineage>
        <taxon>Bacteria</taxon>
        <taxon>Bacillati</taxon>
        <taxon>Cyanobacteriota</taxon>
        <taxon>Cyanophyceae</taxon>
        <taxon>Oscillatoriophycideae</taxon>
        <taxon>Oscillatoriales</taxon>
        <taxon>Microcoleaceae</taxon>
        <taxon>Symplocastrum</taxon>
    </lineage>
</organism>
<dbReference type="Proteomes" id="UP000753908">
    <property type="component" value="Unassembled WGS sequence"/>
</dbReference>
<dbReference type="Gene3D" id="3.40.50.12780">
    <property type="entry name" value="N-terminal domain of ligase-like"/>
    <property type="match status" value="1"/>
</dbReference>
<proteinExistence type="predicted"/>
<dbReference type="AlphaFoldDB" id="A0A951PI76"/>
<name>A0A951PI76_9CYAN</name>
<dbReference type="SUPFAM" id="SSF56801">
    <property type="entry name" value="Acetyl-CoA synthetase-like"/>
    <property type="match status" value="1"/>
</dbReference>
<reference evidence="1" key="2">
    <citation type="journal article" date="2022" name="Microbiol. Resour. Announc.">
        <title>Metagenome Sequencing to Explore Phylogenomics of Terrestrial Cyanobacteria.</title>
        <authorList>
            <person name="Ward R.D."/>
            <person name="Stajich J.E."/>
            <person name="Johansen J.R."/>
            <person name="Huntemann M."/>
            <person name="Clum A."/>
            <person name="Foster B."/>
            <person name="Foster B."/>
            <person name="Roux S."/>
            <person name="Palaniappan K."/>
            <person name="Varghese N."/>
            <person name="Mukherjee S."/>
            <person name="Reddy T.B.K."/>
            <person name="Daum C."/>
            <person name="Copeland A."/>
            <person name="Chen I.A."/>
            <person name="Ivanova N.N."/>
            <person name="Kyrpides N.C."/>
            <person name="Shapiro N."/>
            <person name="Eloe-Fadrosh E.A."/>
            <person name="Pietrasiak N."/>
        </authorList>
    </citation>
    <scope>NUCLEOTIDE SEQUENCE</scope>
    <source>
        <strain evidence="1">CPER-KK1</strain>
    </source>
</reference>
<dbReference type="InterPro" id="IPR053158">
    <property type="entry name" value="CapK_Type1_Caps_Biosynth"/>
</dbReference>
<comment type="caution">
    <text evidence="1">The sequence shown here is derived from an EMBL/GenBank/DDBJ whole genome shotgun (WGS) entry which is preliminary data.</text>
</comment>
<reference evidence="1" key="1">
    <citation type="submission" date="2021-05" db="EMBL/GenBank/DDBJ databases">
        <authorList>
            <person name="Pietrasiak N."/>
            <person name="Ward R."/>
            <person name="Stajich J.E."/>
            <person name="Kurbessoian T."/>
        </authorList>
    </citation>
    <scope>NUCLEOTIDE SEQUENCE</scope>
    <source>
        <strain evidence="1">CPER-KK1</strain>
    </source>
</reference>
<dbReference type="InterPro" id="IPR042099">
    <property type="entry name" value="ANL_N_sf"/>
</dbReference>
<accession>A0A951PI76</accession>
<evidence type="ECO:0000313" key="2">
    <source>
        <dbReference type="Proteomes" id="UP000753908"/>
    </source>
</evidence>
<dbReference type="EMBL" id="JAHHIF010000007">
    <property type="protein sequence ID" value="MBW4544161.1"/>
    <property type="molecule type" value="Genomic_DNA"/>
</dbReference>
<dbReference type="PANTHER" id="PTHR36932">
    <property type="entry name" value="CAPSULAR POLYSACCHARIDE BIOSYNTHESIS PROTEIN"/>
    <property type="match status" value="1"/>
</dbReference>
<dbReference type="PANTHER" id="PTHR36932:SF1">
    <property type="entry name" value="CAPSULAR POLYSACCHARIDE BIOSYNTHESIS PROTEIN"/>
    <property type="match status" value="1"/>
</dbReference>